<reference evidence="1" key="1">
    <citation type="journal article" date="2019" name="Sci. Rep.">
        <title>Draft genome of Tanacetum cinerariifolium, the natural source of mosquito coil.</title>
        <authorList>
            <person name="Yamashiro T."/>
            <person name="Shiraishi A."/>
            <person name="Satake H."/>
            <person name="Nakayama K."/>
        </authorList>
    </citation>
    <scope>NUCLEOTIDE SEQUENCE</scope>
</reference>
<protein>
    <submittedName>
        <fullName evidence="1">Uncharacterized protein</fullName>
    </submittedName>
</protein>
<dbReference type="AlphaFoldDB" id="A0A699WW33"/>
<proteinExistence type="predicted"/>
<feature type="non-terminal residue" evidence="1">
    <location>
        <position position="1"/>
    </location>
</feature>
<name>A0A699WW33_TANCI</name>
<sequence length="92" mass="9195">IDLTKPSGSNPTTYAATTFGVLPASTSSAPVFINDWAVSPVDGHLYAIYATIAAAGNPTALTLFRVLTKAATAANGTAMAAGTLQTLGTVVP</sequence>
<feature type="non-terminal residue" evidence="1">
    <location>
        <position position="92"/>
    </location>
</feature>
<evidence type="ECO:0000313" key="1">
    <source>
        <dbReference type="EMBL" id="GFD51962.1"/>
    </source>
</evidence>
<organism evidence="1">
    <name type="scientific">Tanacetum cinerariifolium</name>
    <name type="common">Dalmatian daisy</name>
    <name type="synonym">Chrysanthemum cinerariifolium</name>
    <dbReference type="NCBI Taxonomy" id="118510"/>
    <lineage>
        <taxon>Eukaryota</taxon>
        <taxon>Viridiplantae</taxon>
        <taxon>Streptophyta</taxon>
        <taxon>Embryophyta</taxon>
        <taxon>Tracheophyta</taxon>
        <taxon>Spermatophyta</taxon>
        <taxon>Magnoliopsida</taxon>
        <taxon>eudicotyledons</taxon>
        <taxon>Gunneridae</taxon>
        <taxon>Pentapetalae</taxon>
        <taxon>asterids</taxon>
        <taxon>campanulids</taxon>
        <taxon>Asterales</taxon>
        <taxon>Asteraceae</taxon>
        <taxon>Asteroideae</taxon>
        <taxon>Anthemideae</taxon>
        <taxon>Anthemidinae</taxon>
        <taxon>Tanacetum</taxon>
    </lineage>
</organism>
<comment type="caution">
    <text evidence="1">The sequence shown here is derived from an EMBL/GenBank/DDBJ whole genome shotgun (WGS) entry which is preliminary data.</text>
</comment>
<gene>
    <name evidence="1" type="ORF">Tci_923931</name>
</gene>
<dbReference type="EMBL" id="BKCJ011776404">
    <property type="protein sequence ID" value="GFD51962.1"/>
    <property type="molecule type" value="Genomic_DNA"/>
</dbReference>
<accession>A0A699WW33</accession>